<evidence type="ECO:0000313" key="2">
    <source>
        <dbReference type="Proteomes" id="UP001208570"/>
    </source>
</evidence>
<accession>A0AAD9JPE3</accession>
<name>A0AAD9JPE3_9ANNE</name>
<comment type="caution">
    <text evidence="1">The sequence shown here is derived from an EMBL/GenBank/DDBJ whole genome shotgun (WGS) entry which is preliminary data.</text>
</comment>
<sequence>MAKSPIISVEAGDTRVAAATPTAGQRFGIDPLSFRIDYVLHCAHADANSSVILPSGDLWLSPGRLKYHRFDDTYYGRRSWCWLPPVRCHKVLATTCQMSQSIQTVTILRTGTRLCTLTNRDVYQGYSLADEALLALCIDRSENFRIRLDVAELRAGVAVGMTTHLPGQLLQVVGGYLFSRYRCDKRRLLPEVTDPDDNPFAGIHHVMLTINVPDFHTMSRYTCRDLYFSMLGTYSNSARATKIKMREAHLEKYIKDYMYDKTGESVYLHLDDAITISHITKRGSITLAILWANILQHPNNYPPDVYTYNKYYDTPTGGDRLLLKADGVIFTVFMTSGSLVMEGKYIYDWFVKRFRELLDNYDETFQNTWTFIPTPSLPINDVDPEPERYEPETNVEKYLLFKTRKHNEDTALDRKMAEFSEDLIAGLGNMNIDQTLFEDEALQSEIDGLAVGAVKGGLTYIYKLWKSLLHKWFSSADTKVYMVSPELDATRLQDIVDLNMLHQYNGMLEVLYTNTDCDQQNGNSVEELKRDVLKKYNDKNATYVEYKVLNKIMLPMTKVSACFMAGVKDDKAEVVLTSATFHGKHFLHDNPETVVVLTLNRHTFLKQYVDPIAMPVVGSMY</sequence>
<keyword evidence="2" id="KW-1185">Reference proteome</keyword>
<reference evidence="1" key="1">
    <citation type="journal article" date="2023" name="Mol. Biol. Evol.">
        <title>Third-Generation Sequencing Reveals the Adaptive Role of the Epigenome in Three Deep-Sea Polychaetes.</title>
        <authorList>
            <person name="Perez M."/>
            <person name="Aroh O."/>
            <person name="Sun Y."/>
            <person name="Lan Y."/>
            <person name="Juniper S.K."/>
            <person name="Young C.R."/>
            <person name="Angers B."/>
            <person name="Qian P.Y."/>
        </authorList>
    </citation>
    <scope>NUCLEOTIDE SEQUENCE</scope>
    <source>
        <strain evidence="1">P08H-3</strain>
    </source>
</reference>
<protein>
    <submittedName>
        <fullName evidence="1">Uncharacterized protein</fullName>
    </submittedName>
</protein>
<dbReference type="EMBL" id="JAODUP010000212">
    <property type="protein sequence ID" value="KAK2156486.1"/>
    <property type="molecule type" value="Genomic_DNA"/>
</dbReference>
<evidence type="ECO:0000313" key="1">
    <source>
        <dbReference type="EMBL" id="KAK2156486.1"/>
    </source>
</evidence>
<dbReference type="Proteomes" id="UP001208570">
    <property type="component" value="Unassembled WGS sequence"/>
</dbReference>
<organism evidence="1 2">
    <name type="scientific">Paralvinella palmiformis</name>
    <dbReference type="NCBI Taxonomy" id="53620"/>
    <lineage>
        <taxon>Eukaryota</taxon>
        <taxon>Metazoa</taxon>
        <taxon>Spiralia</taxon>
        <taxon>Lophotrochozoa</taxon>
        <taxon>Annelida</taxon>
        <taxon>Polychaeta</taxon>
        <taxon>Sedentaria</taxon>
        <taxon>Canalipalpata</taxon>
        <taxon>Terebellida</taxon>
        <taxon>Terebelliformia</taxon>
        <taxon>Alvinellidae</taxon>
        <taxon>Paralvinella</taxon>
    </lineage>
</organism>
<gene>
    <name evidence="1" type="ORF">LSH36_212g03044</name>
</gene>
<dbReference type="AlphaFoldDB" id="A0AAD9JPE3"/>
<proteinExistence type="predicted"/>